<organism evidence="2 4">
    <name type="scientific">Adineta steineri</name>
    <dbReference type="NCBI Taxonomy" id="433720"/>
    <lineage>
        <taxon>Eukaryota</taxon>
        <taxon>Metazoa</taxon>
        <taxon>Spiralia</taxon>
        <taxon>Gnathifera</taxon>
        <taxon>Rotifera</taxon>
        <taxon>Eurotatoria</taxon>
        <taxon>Bdelloidea</taxon>
        <taxon>Adinetida</taxon>
        <taxon>Adinetidae</taxon>
        <taxon>Adineta</taxon>
    </lineage>
</organism>
<feature type="region of interest" description="Disordered" evidence="1">
    <location>
        <begin position="127"/>
        <end position="153"/>
    </location>
</feature>
<feature type="compositionally biased region" description="Low complexity" evidence="1">
    <location>
        <begin position="134"/>
        <end position="146"/>
    </location>
</feature>
<evidence type="ECO:0000313" key="4">
    <source>
        <dbReference type="Proteomes" id="UP000663860"/>
    </source>
</evidence>
<protein>
    <submittedName>
        <fullName evidence="2">Uncharacterized protein</fullName>
    </submittedName>
</protein>
<gene>
    <name evidence="2" type="ORF">IZO911_LOCUS33980</name>
    <name evidence="3" type="ORF">KXQ929_LOCUS25301</name>
</gene>
<evidence type="ECO:0000313" key="2">
    <source>
        <dbReference type="EMBL" id="CAF1299543.1"/>
    </source>
</evidence>
<proteinExistence type="predicted"/>
<accession>A0A815DKK4</accession>
<evidence type="ECO:0000256" key="1">
    <source>
        <dbReference type="SAM" id="MobiDB-lite"/>
    </source>
</evidence>
<dbReference type="EMBL" id="CAJNOE010000648">
    <property type="protein sequence ID" value="CAF1299543.1"/>
    <property type="molecule type" value="Genomic_DNA"/>
</dbReference>
<comment type="caution">
    <text evidence="2">The sequence shown here is derived from an EMBL/GenBank/DDBJ whole genome shotgun (WGS) entry which is preliminary data.</text>
</comment>
<reference evidence="2" key="1">
    <citation type="submission" date="2021-02" db="EMBL/GenBank/DDBJ databases">
        <authorList>
            <person name="Nowell W R."/>
        </authorList>
    </citation>
    <scope>NUCLEOTIDE SEQUENCE</scope>
</reference>
<dbReference type="Proteomes" id="UP000663860">
    <property type="component" value="Unassembled WGS sequence"/>
</dbReference>
<dbReference type="Proteomes" id="UP000663868">
    <property type="component" value="Unassembled WGS sequence"/>
</dbReference>
<name>A0A815DKK4_9BILA</name>
<evidence type="ECO:0000313" key="3">
    <source>
        <dbReference type="EMBL" id="CAF3945627.1"/>
    </source>
</evidence>
<dbReference type="AlphaFoldDB" id="A0A815DKK4"/>
<dbReference type="EMBL" id="CAJOBB010002181">
    <property type="protein sequence ID" value="CAF3945627.1"/>
    <property type="molecule type" value="Genomic_DNA"/>
</dbReference>
<sequence>MVDCLSCQSCCGSLRSSKLYPKEKRPLSRKRAAQQLYLQKQIQNSNVDKSNNEKIDSDQMMIGMNKSEQDSYSYYRLHEKIALVSLLKKEMRKPQQQQQQQQQSFFIKKRLGTFSCDSLSCVSSNVQSRKKQHNVNNNNNNNNNNNTSSRPTTDEQNHLLEFYVFDVSHKRNFSLTNDLNDKRLIIFYDISNGLYTIGIRNGKLNTI</sequence>